<dbReference type="Proteomes" id="UP000237662">
    <property type="component" value="Unassembled WGS sequence"/>
</dbReference>
<evidence type="ECO:0000256" key="1">
    <source>
        <dbReference type="PROSITE-ProRule" id="PRU00169"/>
    </source>
</evidence>
<dbReference type="Gene3D" id="3.40.50.2300">
    <property type="match status" value="1"/>
</dbReference>
<keyword evidence="1" id="KW-0597">Phosphoprotein</keyword>
<dbReference type="Gene3D" id="2.40.50.1020">
    <property type="entry name" value="LytTr DNA-binding domain"/>
    <property type="match status" value="1"/>
</dbReference>
<dbReference type="PANTHER" id="PTHR37299">
    <property type="entry name" value="TRANSCRIPTIONAL REGULATOR-RELATED"/>
    <property type="match status" value="1"/>
</dbReference>
<keyword evidence="5" id="KW-1185">Reference proteome</keyword>
<protein>
    <submittedName>
        <fullName evidence="4">LytTR family two component transcriptional regulator</fullName>
    </submittedName>
</protein>
<sequence length="250" mass="27841">MPGSATYTAVIVEDMLPALESLRRDLADYCPEVNVIGTAGGVVEAAKLLRKSQPDLLFLDILLGDGTSFDLLEILPELTARLIFVTASDEFAVRAFRFAAVDYLLKPVEGAQLRAAVDRALAQIGPAPAGRLDLLRDTLRNPQSLPDRLSLHTADNILVTKIDDIIRCESDNNNTRFIVEGQKPVYVTKTLKHYERLLTEHSFVRVHQSHLVNFRHVIEFKKIDSGYLRLSNGDEVPVASRKRAEVVARL</sequence>
<dbReference type="PROSITE" id="PS50930">
    <property type="entry name" value="HTH_LYTTR"/>
    <property type="match status" value="1"/>
</dbReference>
<dbReference type="InterPro" id="IPR046947">
    <property type="entry name" value="LytR-like"/>
</dbReference>
<dbReference type="InterPro" id="IPR007492">
    <property type="entry name" value="LytTR_DNA-bd_dom"/>
</dbReference>
<feature type="modified residue" description="4-aspartylphosphate" evidence="1">
    <location>
        <position position="60"/>
    </location>
</feature>
<dbReference type="OrthoDB" id="2168082at2"/>
<proteinExistence type="predicted"/>
<dbReference type="PANTHER" id="PTHR37299:SF1">
    <property type="entry name" value="STAGE 0 SPORULATION PROTEIN A HOMOLOG"/>
    <property type="match status" value="1"/>
</dbReference>
<name>A0A2S6IAY2_9BACT</name>
<dbReference type="Pfam" id="PF04397">
    <property type="entry name" value="LytTR"/>
    <property type="match status" value="1"/>
</dbReference>
<evidence type="ECO:0000259" key="3">
    <source>
        <dbReference type="PROSITE" id="PS50930"/>
    </source>
</evidence>
<dbReference type="RefSeq" id="WP_104419201.1">
    <property type="nucleotide sequence ID" value="NZ_PTJC01000005.1"/>
</dbReference>
<dbReference type="GO" id="GO:0003677">
    <property type="term" value="F:DNA binding"/>
    <property type="evidence" value="ECO:0007669"/>
    <property type="project" value="InterPro"/>
</dbReference>
<dbReference type="InterPro" id="IPR001789">
    <property type="entry name" value="Sig_transdc_resp-reg_receiver"/>
</dbReference>
<dbReference type="Pfam" id="PF00072">
    <property type="entry name" value="Response_reg"/>
    <property type="match status" value="1"/>
</dbReference>
<dbReference type="SMART" id="SM00850">
    <property type="entry name" value="LytTR"/>
    <property type="match status" value="1"/>
</dbReference>
<evidence type="ECO:0000313" key="4">
    <source>
        <dbReference type="EMBL" id="PPK88667.1"/>
    </source>
</evidence>
<dbReference type="AlphaFoldDB" id="A0A2S6IAY2"/>
<dbReference type="SUPFAM" id="SSF52172">
    <property type="entry name" value="CheY-like"/>
    <property type="match status" value="1"/>
</dbReference>
<dbReference type="InterPro" id="IPR011006">
    <property type="entry name" value="CheY-like_superfamily"/>
</dbReference>
<dbReference type="GO" id="GO:0000156">
    <property type="term" value="F:phosphorelay response regulator activity"/>
    <property type="evidence" value="ECO:0007669"/>
    <property type="project" value="InterPro"/>
</dbReference>
<dbReference type="EMBL" id="PTJC01000005">
    <property type="protein sequence ID" value="PPK88667.1"/>
    <property type="molecule type" value="Genomic_DNA"/>
</dbReference>
<dbReference type="PROSITE" id="PS50110">
    <property type="entry name" value="RESPONSE_REGULATORY"/>
    <property type="match status" value="1"/>
</dbReference>
<evidence type="ECO:0000259" key="2">
    <source>
        <dbReference type="PROSITE" id="PS50110"/>
    </source>
</evidence>
<dbReference type="SMART" id="SM00448">
    <property type="entry name" value="REC"/>
    <property type="match status" value="1"/>
</dbReference>
<gene>
    <name evidence="4" type="ORF">CLV84_1637</name>
</gene>
<organism evidence="4 5">
    <name type="scientific">Neolewinella xylanilytica</name>
    <dbReference type="NCBI Taxonomy" id="1514080"/>
    <lineage>
        <taxon>Bacteria</taxon>
        <taxon>Pseudomonadati</taxon>
        <taxon>Bacteroidota</taxon>
        <taxon>Saprospiria</taxon>
        <taxon>Saprospirales</taxon>
        <taxon>Lewinellaceae</taxon>
        <taxon>Neolewinella</taxon>
    </lineage>
</organism>
<evidence type="ECO:0000313" key="5">
    <source>
        <dbReference type="Proteomes" id="UP000237662"/>
    </source>
</evidence>
<accession>A0A2S6IAY2</accession>
<reference evidence="4 5" key="1">
    <citation type="submission" date="2018-02" db="EMBL/GenBank/DDBJ databases">
        <title>Genomic Encyclopedia of Archaeal and Bacterial Type Strains, Phase II (KMG-II): from individual species to whole genera.</title>
        <authorList>
            <person name="Goeker M."/>
        </authorList>
    </citation>
    <scope>NUCLEOTIDE SEQUENCE [LARGE SCALE GENOMIC DNA]</scope>
    <source>
        <strain evidence="4 5">DSM 29526</strain>
    </source>
</reference>
<feature type="domain" description="Response regulatory" evidence="2">
    <location>
        <begin position="8"/>
        <end position="121"/>
    </location>
</feature>
<comment type="caution">
    <text evidence="4">The sequence shown here is derived from an EMBL/GenBank/DDBJ whole genome shotgun (WGS) entry which is preliminary data.</text>
</comment>
<feature type="domain" description="HTH LytTR-type" evidence="3">
    <location>
        <begin position="149"/>
        <end position="250"/>
    </location>
</feature>